<dbReference type="OrthoDB" id="630188at2759"/>
<comment type="caution">
    <text evidence="2">The sequence shown here is derived from an EMBL/GenBank/DDBJ whole genome shotgun (WGS) entry which is preliminary data.</text>
</comment>
<name>A0A8S0XFC0_CYCAE</name>
<accession>A0A8S0XFC0</accession>
<evidence type="ECO:0000313" key="3">
    <source>
        <dbReference type="Proteomes" id="UP000467700"/>
    </source>
</evidence>
<reference evidence="2 3" key="1">
    <citation type="submission" date="2020-01" db="EMBL/GenBank/DDBJ databases">
        <authorList>
            <person name="Gupta K D."/>
        </authorList>
    </citation>
    <scope>NUCLEOTIDE SEQUENCE [LARGE SCALE GENOMIC DNA]</scope>
</reference>
<dbReference type="Proteomes" id="UP000467700">
    <property type="component" value="Unassembled WGS sequence"/>
</dbReference>
<sequence>MPKVRTPCTCAKIYLISTTTTPSLGPLHSLSFGWPFHNTMSAIHFRAPTVRKLIGVAVLATGVLALYSYSTGTPLRFTSFQTPWSQKTCTPQAYSDGTWVYHPRTNATKMTDPKDAHAFSGFEACASSREYFWHLASDREDQWDRFPKAQSWQWVPGRGCEDMRSLDPAAMVKDMVEDGGWYLVGDSVSENHFFSLSCILYPHVRAEPDWTLGGFDRAWPQYLYLKPDSPMIPYIKFPEGFNISTTPLVKFRRIDILLSQEQLIGIHNSIQPSDTVLEDASLFSDEAVWTMPPSEYLAEFNAPLPEGNYGTMIVSTAGHWTTNLFAKTSPPGIEGVINLFREAMKHWMDEVQMALWQSHKLRSAKMGASQRKRPRVVVRAYLPGHENCHDHRDPWKKIQPWNNRWFNWADIWEFNDVFDKLTSDNKKYPDIHYLGIDRPARLRPDAHASGDCLHIMSGAGVLEGWSHYIWQYVTRELS</sequence>
<dbReference type="EMBL" id="CACVBS010000030">
    <property type="protein sequence ID" value="CAA7260789.1"/>
    <property type="molecule type" value="Genomic_DNA"/>
</dbReference>
<feature type="transmembrane region" description="Helical" evidence="1">
    <location>
        <begin position="53"/>
        <end position="70"/>
    </location>
</feature>
<gene>
    <name evidence="2" type="ORF">AAE3_LOCUS2806</name>
</gene>
<dbReference type="PANTHER" id="PTHR32285:SF48">
    <property type="entry name" value="PROTEIN TRICHOME BIREFRINGENCE-LIKE 19"/>
    <property type="match status" value="1"/>
</dbReference>
<dbReference type="GO" id="GO:0016413">
    <property type="term" value="F:O-acetyltransferase activity"/>
    <property type="evidence" value="ECO:0007669"/>
    <property type="project" value="InterPro"/>
</dbReference>
<protein>
    <submittedName>
        <fullName evidence="2">Uncharacterized protein</fullName>
    </submittedName>
</protein>
<keyword evidence="1" id="KW-0472">Membrane</keyword>
<dbReference type="PANTHER" id="PTHR32285">
    <property type="entry name" value="PROTEIN TRICHOME BIREFRINGENCE-LIKE 9-RELATED"/>
    <property type="match status" value="1"/>
</dbReference>
<dbReference type="AlphaFoldDB" id="A0A8S0XFC0"/>
<dbReference type="InterPro" id="IPR029962">
    <property type="entry name" value="TBL"/>
</dbReference>
<evidence type="ECO:0000256" key="1">
    <source>
        <dbReference type="SAM" id="Phobius"/>
    </source>
</evidence>
<organism evidence="2 3">
    <name type="scientific">Cyclocybe aegerita</name>
    <name type="common">Black poplar mushroom</name>
    <name type="synonym">Agrocybe aegerita</name>
    <dbReference type="NCBI Taxonomy" id="1973307"/>
    <lineage>
        <taxon>Eukaryota</taxon>
        <taxon>Fungi</taxon>
        <taxon>Dikarya</taxon>
        <taxon>Basidiomycota</taxon>
        <taxon>Agaricomycotina</taxon>
        <taxon>Agaricomycetes</taxon>
        <taxon>Agaricomycetidae</taxon>
        <taxon>Agaricales</taxon>
        <taxon>Agaricineae</taxon>
        <taxon>Bolbitiaceae</taxon>
        <taxon>Cyclocybe</taxon>
    </lineage>
</organism>
<evidence type="ECO:0000313" key="2">
    <source>
        <dbReference type="EMBL" id="CAA7260789.1"/>
    </source>
</evidence>
<proteinExistence type="predicted"/>
<keyword evidence="1" id="KW-1133">Transmembrane helix</keyword>
<keyword evidence="1" id="KW-0812">Transmembrane</keyword>
<keyword evidence="3" id="KW-1185">Reference proteome</keyword>